<accession>A0AAN7UFX4</accession>
<reference evidence="1 2" key="1">
    <citation type="submission" date="2023-10" db="EMBL/GenBank/DDBJ databases">
        <title>Draft genome sequence of Xylaria bambusicola isolate GMP-LS, the root and basal stem rot pathogen of sugarcane in Indonesia.</title>
        <authorList>
            <person name="Selvaraj P."/>
            <person name="Muralishankar V."/>
            <person name="Muruganantham S."/>
            <person name="Sp S."/>
            <person name="Haryani S."/>
            <person name="Lau K.J.X."/>
            <person name="Naqvi N.I."/>
        </authorList>
    </citation>
    <scope>NUCLEOTIDE SEQUENCE [LARGE SCALE GENOMIC DNA]</scope>
    <source>
        <strain evidence="1">GMP-LS</strain>
    </source>
</reference>
<comment type="caution">
    <text evidence="1">The sequence shown here is derived from an EMBL/GenBank/DDBJ whole genome shotgun (WGS) entry which is preliminary data.</text>
</comment>
<organism evidence="1 2">
    <name type="scientific">Xylaria bambusicola</name>
    <dbReference type="NCBI Taxonomy" id="326684"/>
    <lineage>
        <taxon>Eukaryota</taxon>
        <taxon>Fungi</taxon>
        <taxon>Dikarya</taxon>
        <taxon>Ascomycota</taxon>
        <taxon>Pezizomycotina</taxon>
        <taxon>Sordariomycetes</taxon>
        <taxon>Xylariomycetidae</taxon>
        <taxon>Xylariales</taxon>
        <taxon>Xylariaceae</taxon>
        <taxon>Xylaria</taxon>
    </lineage>
</organism>
<sequence>MTGELSWLSSETQLYVLVLAKMKVSMKSIIAVAFMLYSHGGSTAAPNVTAVSIGTVCTSFPGYPGFGGSGAGPFIAIAASTGRAVDGIGLNAAYYVDGARRYGYVIAPASVPTTTIPLRCFNNTLEAQVKIGTGGEAIWQRLVISGDPTLEGALGFGFPEDRYRNIPVEAYWHFIGGEQVPGVFLGAKDSTTFGFVDNWAGVAGEYYLLRLLGTEGFTKWELTERDAVGFLKATYE</sequence>
<evidence type="ECO:0000313" key="1">
    <source>
        <dbReference type="EMBL" id="KAK5628119.1"/>
    </source>
</evidence>
<proteinExistence type="predicted"/>
<protein>
    <submittedName>
        <fullName evidence="1">Uncharacterized protein</fullName>
    </submittedName>
</protein>
<keyword evidence="2" id="KW-1185">Reference proteome</keyword>
<evidence type="ECO:0000313" key="2">
    <source>
        <dbReference type="Proteomes" id="UP001305414"/>
    </source>
</evidence>
<name>A0AAN7UFX4_9PEZI</name>
<dbReference type="EMBL" id="JAWHQM010000008">
    <property type="protein sequence ID" value="KAK5628119.1"/>
    <property type="molecule type" value="Genomic_DNA"/>
</dbReference>
<dbReference type="AlphaFoldDB" id="A0AAN7UFX4"/>
<dbReference type="Proteomes" id="UP001305414">
    <property type="component" value="Unassembled WGS sequence"/>
</dbReference>
<gene>
    <name evidence="1" type="ORF">RRF57_003834</name>
</gene>